<name>A0ABD3I2S6_9MARC</name>
<accession>A0ABD3I2S6</accession>
<reference evidence="2 3" key="1">
    <citation type="submission" date="2024-09" db="EMBL/GenBank/DDBJ databases">
        <title>Chromosome-scale assembly of Riccia sorocarpa.</title>
        <authorList>
            <person name="Paukszto L."/>
        </authorList>
    </citation>
    <scope>NUCLEOTIDE SEQUENCE [LARGE SCALE GENOMIC DNA]</scope>
    <source>
        <strain evidence="2">LP-2024</strain>
        <tissue evidence="2">Aerial parts of the thallus</tissue>
    </source>
</reference>
<dbReference type="EMBL" id="JBJQOH010000002">
    <property type="protein sequence ID" value="KAL3698008.1"/>
    <property type="molecule type" value="Genomic_DNA"/>
</dbReference>
<dbReference type="AlphaFoldDB" id="A0ABD3I2S6"/>
<evidence type="ECO:0000313" key="2">
    <source>
        <dbReference type="EMBL" id="KAL3698008.1"/>
    </source>
</evidence>
<evidence type="ECO:0000256" key="1">
    <source>
        <dbReference type="SAM" id="MobiDB-lite"/>
    </source>
</evidence>
<gene>
    <name evidence="2" type="ORF">R1sor_012084</name>
</gene>
<organism evidence="2 3">
    <name type="scientific">Riccia sorocarpa</name>
    <dbReference type="NCBI Taxonomy" id="122646"/>
    <lineage>
        <taxon>Eukaryota</taxon>
        <taxon>Viridiplantae</taxon>
        <taxon>Streptophyta</taxon>
        <taxon>Embryophyta</taxon>
        <taxon>Marchantiophyta</taxon>
        <taxon>Marchantiopsida</taxon>
        <taxon>Marchantiidae</taxon>
        <taxon>Marchantiales</taxon>
        <taxon>Ricciaceae</taxon>
        <taxon>Riccia</taxon>
    </lineage>
</organism>
<proteinExistence type="predicted"/>
<feature type="region of interest" description="Disordered" evidence="1">
    <location>
        <begin position="336"/>
        <end position="365"/>
    </location>
</feature>
<dbReference type="Proteomes" id="UP001633002">
    <property type="component" value="Unassembled WGS sequence"/>
</dbReference>
<sequence length="675" mass="77444">MVPAAPKDPMERISKVDEKKLLKVDHNKYKTMYPFGTDAVFSVPVEKIEEAPSIFVYRSVNEKYVMDTFKRMIENSTFIPQIADLLPFSLSKGDSVRLKIRAQQLIMNSAKVPEKIKNHNRYRKSRILDGQHESWKYHDISYQDNKNNEQAYFVPSFVQCLRQARSQWIDLNRPQGAQGSNKKNPTFEQFKSTVSQTMGRKSYKEVISLVCCLDDTFKEFENFVGAWEKGEIPDVYGALGKLKGERDVGEVLRDFSHLSVNRFRPVNGLPDEDLKLVWSQLAQGSVWVSRPAKYQSPEDIVALKEYCKALKVSYTIPEPWLGEMLKYLPEKPEKQVVTKDVSSSDGDDEDSSKKKKKPKKKSTSVDVLPSQIKTQLHKFHCAKYGLEIPQRLEPLEVLQIKDITQYQLTLDEKHDCKLVFLDLTHPDLVTWEKQEFSCFLGIVKELTSSEGFAIVAVMEFGKQLVSFSAALKELKDARVLMEFRGLEPEKRENAVQLNLKNKLPRWEFVNLSSPDDEPLTHPLCKRRGFCYMMVVNYSEEDSTVLDFFSGGIFTREALFSHRDFIYFAHSEKEAIFVKEYAKALLRCSNRVRSWYERYKSLKVPTSSSPPPALASSSQQPGLASTSQQPARAVADEDEIENTDAAKFVFDADVENEARTNFGNARRRVAFNKNIV</sequence>
<comment type="caution">
    <text evidence="2">The sequence shown here is derived from an EMBL/GenBank/DDBJ whole genome shotgun (WGS) entry which is preliminary data.</text>
</comment>
<evidence type="ECO:0000313" key="3">
    <source>
        <dbReference type="Proteomes" id="UP001633002"/>
    </source>
</evidence>
<feature type="compositionally biased region" description="Basic residues" evidence="1">
    <location>
        <begin position="353"/>
        <end position="362"/>
    </location>
</feature>
<feature type="region of interest" description="Disordered" evidence="1">
    <location>
        <begin position="602"/>
        <end position="636"/>
    </location>
</feature>
<protein>
    <submittedName>
        <fullName evidence="2">Uncharacterized protein</fullName>
    </submittedName>
</protein>
<keyword evidence="3" id="KW-1185">Reference proteome</keyword>